<dbReference type="InterPro" id="IPR016866">
    <property type="entry name" value="UCP028069"/>
</dbReference>
<keyword evidence="1" id="KW-0732">Signal</keyword>
<feature type="chain" id="PRO_5002846696" evidence="1">
    <location>
        <begin position="29"/>
        <end position="260"/>
    </location>
</feature>
<dbReference type="PIRSF" id="PIRSF028069">
    <property type="entry name" value="UCP028069"/>
    <property type="match status" value="1"/>
</dbReference>
<reference evidence="2 3" key="1">
    <citation type="journal article" date="2010" name="BMC Genomics">
        <title>Metabolic flexibility revealed in the genome of the cyst-forming alpha-1 proteobacterium Rhodospirillum centenum.</title>
        <authorList>
            <person name="Lu Y.K."/>
            <person name="Marden J."/>
            <person name="Han M."/>
            <person name="Swingley W.D."/>
            <person name="Mastrian S.D."/>
            <person name="Chowdhury S.R."/>
            <person name="Hao J."/>
            <person name="Helmy T."/>
            <person name="Kim S."/>
            <person name="Kurdoglu A.A."/>
            <person name="Matthies H.J."/>
            <person name="Rollo D."/>
            <person name="Stothard P."/>
            <person name="Blankenship R.E."/>
            <person name="Bauer C.E."/>
            <person name="Touchman J.W."/>
        </authorList>
    </citation>
    <scope>NUCLEOTIDE SEQUENCE [LARGE SCALE GENOMIC DNA]</scope>
    <source>
        <strain evidence="3">ATCC 51521 / SW</strain>
    </source>
</reference>
<name>B6IRZ4_RHOCS</name>
<dbReference type="AlphaFoldDB" id="B6IRZ4"/>
<dbReference type="HOGENOM" id="CLU_085088_0_0_5"/>
<organism evidence="2 3">
    <name type="scientific">Rhodospirillum centenum (strain ATCC 51521 / SW)</name>
    <dbReference type="NCBI Taxonomy" id="414684"/>
    <lineage>
        <taxon>Bacteria</taxon>
        <taxon>Pseudomonadati</taxon>
        <taxon>Pseudomonadota</taxon>
        <taxon>Alphaproteobacteria</taxon>
        <taxon>Rhodospirillales</taxon>
        <taxon>Rhodospirillaceae</taxon>
        <taxon>Rhodospirillum</taxon>
    </lineage>
</organism>
<gene>
    <name evidence="2" type="ordered locus">RC1_0799</name>
</gene>
<protein>
    <submittedName>
        <fullName evidence="2">TonB system biopolymer transport component, putative</fullName>
    </submittedName>
</protein>
<dbReference type="Proteomes" id="UP000001591">
    <property type="component" value="Chromosome"/>
</dbReference>
<dbReference type="RefSeq" id="WP_012566020.1">
    <property type="nucleotide sequence ID" value="NC_011420.2"/>
</dbReference>
<evidence type="ECO:0000313" key="3">
    <source>
        <dbReference type="Proteomes" id="UP000001591"/>
    </source>
</evidence>
<evidence type="ECO:0000256" key="1">
    <source>
        <dbReference type="SAM" id="SignalP"/>
    </source>
</evidence>
<sequence>MTQSNRARCAAVVAVTAFLLAGAGTAQAQQIEQLIDLEKQVAQAGAQSQANVDKIADETDRLLQEYRTVMTQIDNIKVYNAQLQDLVKAQGTERDSLATQIENVSAVEREIVPLMQRMIGTLEQFVSLDVPFLSQERQDRVQSLRALMARADVSTSEKYRRLMEAFQIENEYGRTIEAYDGPLEQDGRVRQVSFLRFGRVLLAYQTLDGKEQGMWDQRQRQWVVLPESYRGAIRQGLAVARRQAAPDLIVLPVPAPEAAQ</sequence>
<proteinExistence type="predicted"/>
<dbReference type="EMBL" id="CP000613">
    <property type="protein sequence ID" value="ACI98230.1"/>
    <property type="molecule type" value="Genomic_DNA"/>
</dbReference>
<dbReference type="OrthoDB" id="5880116at2"/>
<dbReference type="eggNOG" id="COG1196">
    <property type="taxonomic scope" value="Bacteria"/>
</dbReference>
<dbReference type="KEGG" id="rce:RC1_0799"/>
<feature type="signal peptide" evidence="1">
    <location>
        <begin position="1"/>
        <end position="28"/>
    </location>
</feature>
<evidence type="ECO:0000313" key="2">
    <source>
        <dbReference type="EMBL" id="ACI98230.1"/>
    </source>
</evidence>
<dbReference type="STRING" id="414684.RC1_0799"/>
<dbReference type="Pfam" id="PF11932">
    <property type="entry name" value="DUF3450"/>
    <property type="match status" value="1"/>
</dbReference>
<keyword evidence="3" id="KW-1185">Reference proteome</keyword>
<accession>B6IRZ4</accession>